<reference evidence="1 6" key="2">
    <citation type="submission" date="2016-04" db="EMBL/GenBank/DDBJ databases">
        <title>Complete genome sequence of Thermococcus thioreducens type strain OGL-20P.</title>
        <authorList>
            <person name="Oger P.M."/>
        </authorList>
    </citation>
    <scope>NUCLEOTIDE SEQUENCE [LARGE SCALE GENOMIC DNA]</scope>
    <source>
        <strain evidence="1 6">OGL-20P</strain>
    </source>
</reference>
<protein>
    <submittedName>
        <fullName evidence="2">Uncharacterized protein</fullName>
    </submittedName>
</protein>
<reference evidence="2 4" key="1">
    <citation type="submission" date="2015-08" db="EMBL/GenBank/DDBJ databases">
        <title>Thermococcus thioreducens DSM 14981 genome sequencing.</title>
        <authorList>
            <person name="Hong S.-J."/>
            <person name="Kim M.-C."/>
            <person name="Shin J.-H."/>
        </authorList>
    </citation>
    <scope>NUCLEOTIDE SEQUENCE [LARGE SCALE GENOMIC DNA]</scope>
    <source>
        <strain evidence="2 4">DSM 14981</strain>
    </source>
</reference>
<evidence type="ECO:0000313" key="6">
    <source>
        <dbReference type="Proteomes" id="UP000250136"/>
    </source>
</evidence>
<gene>
    <name evidence="1" type="ORF">A3L14_04995</name>
    <name evidence="2" type="ORF">AMR53_01990</name>
    <name evidence="3" type="ORF">SAMN05216170_0968</name>
</gene>
<dbReference type="EMBL" id="LIXN01000003">
    <property type="protein sequence ID" value="KQH83020.1"/>
    <property type="molecule type" value="Genomic_DNA"/>
</dbReference>
<evidence type="ECO:0000313" key="4">
    <source>
        <dbReference type="Proteomes" id="UP000051862"/>
    </source>
</evidence>
<dbReference type="KEGG" id="ttd:A3L14_04995"/>
<dbReference type="Proteomes" id="UP000051862">
    <property type="component" value="Unassembled WGS sequence"/>
</dbReference>
<reference evidence="3 5" key="3">
    <citation type="submission" date="2016-10" db="EMBL/GenBank/DDBJ databases">
        <authorList>
            <person name="de Groot N.N."/>
        </authorList>
    </citation>
    <scope>NUCLEOTIDE SEQUENCE [LARGE SCALE GENOMIC DNA]</scope>
    <source>
        <strain evidence="3 5">OGL-20</strain>
    </source>
</reference>
<sequence length="149" mass="16558">MGSRSKKAALLLFLVFSSITAGQVAADFWGGTYDVVLSDTGASFYDTDIVGLWPNYYAFVMRGEVESYSTSWYEGEGHSSIAVIVLGVYFLDYSSVKLTNTQGFSLSRTYTQASFTGSFYYPFLDDYDGGPRSTMTMRWHYKLVGAGTF</sequence>
<keyword evidence="6" id="KW-1185">Reference proteome</keyword>
<dbReference type="AlphaFoldDB" id="A0A0Q2XP13"/>
<proteinExistence type="predicted"/>
<evidence type="ECO:0000313" key="3">
    <source>
        <dbReference type="EMBL" id="SEV93525.1"/>
    </source>
</evidence>
<dbReference type="OrthoDB" id="97765at2157"/>
<dbReference type="EMBL" id="FOIW01000001">
    <property type="protein sequence ID" value="SEV93525.1"/>
    <property type="molecule type" value="Genomic_DNA"/>
</dbReference>
<evidence type="ECO:0000313" key="1">
    <source>
        <dbReference type="EMBL" id="ASJ12285.1"/>
    </source>
</evidence>
<evidence type="ECO:0000313" key="2">
    <source>
        <dbReference type="EMBL" id="KQH83020.1"/>
    </source>
</evidence>
<dbReference type="RefSeq" id="WP_055428675.1">
    <property type="nucleotide sequence ID" value="NZ_CP015105.1"/>
</dbReference>
<dbReference type="STRING" id="277988.SAMN05216170_0968"/>
<dbReference type="GeneID" id="33333756"/>
<evidence type="ECO:0000313" key="5">
    <source>
        <dbReference type="Proteomes" id="UP000182125"/>
    </source>
</evidence>
<dbReference type="PATRIC" id="fig|277988.4.peg.421"/>
<name>A0A0Q2XP13_9EURY</name>
<dbReference type="EMBL" id="CP015105">
    <property type="protein sequence ID" value="ASJ12285.1"/>
    <property type="molecule type" value="Genomic_DNA"/>
</dbReference>
<organism evidence="2 4">
    <name type="scientific">Thermococcus thioreducens</name>
    <dbReference type="NCBI Taxonomy" id="277988"/>
    <lineage>
        <taxon>Archaea</taxon>
        <taxon>Methanobacteriati</taxon>
        <taxon>Methanobacteriota</taxon>
        <taxon>Thermococci</taxon>
        <taxon>Thermococcales</taxon>
        <taxon>Thermococcaceae</taxon>
        <taxon>Thermococcus</taxon>
    </lineage>
</organism>
<dbReference type="Proteomes" id="UP000182125">
    <property type="component" value="Unassembled WGS sequence"/>
</dbReference>
<accession>A0A0Q2XP13</accession>
<dbReference type="Proteomes" id="UP000250136">
    <property type="component" value="Chromosome"/>
</dbReference>